<accession>A0A9W4N043</accession>
<evidence type="ECO:0000313" key="2">
    <source>
        <dbReference type="EMBL" id="CAG8239912.1"/>
    </source>
</evidence>
<feature type="region of interest" description="Disordered" evidence="1">
    <location>
        <begin position="362"/>
        <end position="385"/>
    </location>
</feature>
<feature type="region of interest" description="Disordered" evidence="1">
    <location>
        <begin position="217"/>
        <end position="239"/>
    </location>
</feature>
<protein>
    <submittedName>
        <fullName evidence="2">Uncharacterized protein</fullName>
    </submittedName>
</protein>
<dbReference type="EMBL" id="CAJVPA010000022">
    <property type="protein sequence ID" value="CAG8239912.1"/>
    <property type="molecule type" value="Genomic_DNA"/>
</dbReference>
<name>A0A9W4N043_9EURO</name>
<evidence type="ECO:0000256" key="1">
    <source>
        <dbReference type="SAM" id="MobiDB-lite"/>
    </source>
</evidence>
<dbReference type="OrthoDB" id="5428259at2759"/>
<feature type="region of interest" description="Disordered" evidence="1">
    <location>
        <begin position="409"/>
        <end position="433"/>
    </location>
</feature>
<dbReference type="Proteomes" id="UP001152646">
    <property type="component" value="Unassembled WGS sequence"/>
</dbReference>
<feature type="region of interest" description="Disordered" evidence="1">
    <location>
        <begin position="313"/>
        <end position="350"/>
    </location>
</feature>
<comment type="caution">
    <text evidence="2">The sequence shown here is derived from an EMBL/GenBank/DDBJ whole genome shotgun (WGS) entry which is preliminary data.</text>
</comment>
<feature type="region of interest" description="Disordered" evidence="1">
    <location>
        <begin position="149"/>
        <end position="171"/>
    </location>
</feature>
<proteinExistence type="predicted"/>
<reference evidence="2" key="1">
    <citation type="submission" date="2021-07" db="EMBL/GenBank/DDBJ databases">
        <authorList>
            <person name="Branca A.L. A."/>
        </authorList>
    </citation>
    <scope>NUCLEOTIDE SEQUENCE</scope>
</reference>
<organism evidence="2 3">
    <name type="scientific">Penicillium salamii</name>
    <dbReference type="NCBI Taxonomy" id="1612424"/>
    <lineage>
        <taxon>Eukaryota</taxon>
        <taxon>Fungi</taxon>
        <taxon>Dikarya</taxon>
        <taxon>Ascomycota</taxon>
        <taxon>Pezizomycotina</taxon>
        <taxon>Eurotiomycetes</taxon>
        <taxon>Eurotiomycetidae</taxon>
        <taxon>Eurotiales</taxon>
        <taxon>Aspergillaceae</taxon>
        <taxon>Penicillium</taxon>
    </lineage>
</organism>
<feature type="compositionally biased region" description="Polar residues" evidence="1">
    <location>
        <begin position="417"/>
        <end position="429"/>
    </location>
</feature>
<evidence type="ECO:0000313" key="3">
    <source>
        <dbReference type="Proteomes" id="UP001152646"/>
    </source>
</evidence>
<sequence>MDDSQLQCIICNKQPTFSDTSHLLTHVASKAHLANRFALEVRKATDKRAAKLLEAYDRWHAANNLDKLLSARLASKEQRRKRKPENTAMHLNARAIHEPVSTNGPIGSNTLAALPGSDCIDPRLASSYDGTHEKNAISPVTPTTWTAINSSRKTRSGPIRRSMRSSASASLNETKLKIEPNSNIQTLATYPVTPTQPRRKKAAEEITWVSGLETPEPIVDSIPRTQASGNVGKEKQTRARADEVARLKGVYWPGMDCFDAATDHMRRRRNQKKDGTVLKQMEIGSLLVEPTELVFSSSGNLLKERVITGNVEENSPLKGETPVPRRRQNRSKNVLAPKDLNVPRPADRTRQSLAAQNARNVTGVGSSIQNQSSRHRGLMGSHKAQTSYDGKFDMTINAFGKRARSAFDVFSDEEDNNQTYPSDSMNETPKGQIDTLTPTRLLLDRKPAPRGARPSKIARTTADKENIEPILNSRGRIGSGIGLPGWHSSFAKPAVGPGGFGPHYLNEHSLPGLGGSLNDIDITGYRSNPLFANPSAYGNQLKQQYGDKHDEWSSTVDIAASEETVPEEDFEFPGVYLISSTD</sequence>
<feature type="compositionally biased region" description="Polar residues" evidence="1">
    <location>
        <begin position="362"/>
        <end position="372"/>
    </location>
</feature>
<dbReference type="AlphaFoldDB" id="A0A9W4N043"/>
<gene>
    <name evidence="2" type="ORF">PSALAMII_LOCUS521</name>
</gene>